<proteinExistence type="inferred from homology"/>
<dbReference type="SUPFAM" id="SSF52038">
    <property type="entry name" value="Barstar-related"/>
    <property type="match status" value="1"/>
</dbReference>
<dbReference type="Pfam" id="PF01337">
    <property type="entry name" value="Barstar"/>
    <property type="match status" value="1"/>
</dbReference>
<evidence type="ECO:0000313" key="4">
    <source>
        <dbReference type="Proteomes" id="UP000469430"/>
    </source>
</evidence>
<dbReference type="RefSeq" id="WP_161390973.1">
    <property type="nucleotide sequence ID" value="NZ_JBHSCP010000001.1"/>
</dbReference>
<dbReference type="Gene3D" id="3.30.370.10">
    <property type="entry name" value="Barstar-like"/>
    <property type="match status" value="1"/>
</dbReference>
<dbReference type="AlphaFoldDB" id="A0A6I4TVI8"/>
<evidence type="ECO:0000259" key="2">
    <source>
        <dbReference type="Pfam" id="PF01337"/>
    </source>
</evidence>
<accession>A0A6I4TVI8</accession>
<dbReference type="EMBL" id="WTYJ01000002">
    <property type="protein sequence ID" value="MXO99229.1"/>
    <property type="molecule type" value="Genomic_DNA"/>
</dbReference>
<evidence type="ECO:0000256" key="1">
    <source>
        <dbReference type="ARBA" id="ARBA00006845"/>
    </source>
</evidence>
<evidence type="ECO:0000313" key="3">
    <source>
        <dbReference type="EMBL" id="MXO99229.1"/>
    </source>
</evidence>
<gene>
    <name evidence="3" type="ORF">GRI97_09535</name>
</gene>
<feature type="domain" description="Barstar (barnase inhibitor)" evidence="2">
    <location>
        <begin position="16"/>
        <end position="87"/>
    </location>
</feature>
<protein>
    <submittedName>
        <fullName evidence="3">Ribonuclease inhibitor</fullName>
    </submittedName>
</protein>
<dbReference type="Proteomes" id="UP000469430">
    <property type="component" value="Unassembled WGS sequence"/>
</dbReference>
<comment type="similarity">
    <text evidence="1">Belongs to the barstar family.</text>
</comment>
<organism evidence="3 4">
    <name type="scientific">Croceibacterium xixiisoli</name>
    <dbReference type="NCBI Taxonomy" id="1476466"/>
    <lineage>
        <taxon>Bacteria</taxon>
        <taxon>Pseudomonadati</taxon>
        <taxon>Pseudomonadota</taxon>
        <taxon>Alphaproteobacteria</taxon>
        <taxon>Sphingomonadales</taxon>
        <taxon>Erythrobacteraceae</taxon>
        <taxon>Croceibacterium</taxon>
    </lineage>
</organism>
<sequence>MSPNDRDHDGDNGASIIIEGAHIRDIASFYVEINRVFMAGEDWQLGHSLDALDDMLYGGYGALQGDAPVVLIWRQMQRNRQDLGRDATRGWYQAKLDQPEGFNVQRIRADLDALERGEGPTFFDIVQQIIADHPNITLQPE</sequence>
<dbReference type="OrthoDB" id="4793808at2"/>
<reference evidence="3 4" key="1">
    <citation type="submission" date="2019-12" db="EMBL/GenBank/DDBJ databases">
        <title>Genomic-based taxomic classification of the family Erythrobacteraceae.</title>
        <authorList>
            <person name="Xu L."/>
        </authorList>
    </citation>
    <scope>NUCLEOTIDE SEQUENCE [LARGE SCALE GENOMIC DNA]</scope>
    <source>
        <strain evidence="3 4">S36</strain>
    </source>
</reference>
<name>A0A6I4TVI8_9SPHN</name>
<dbReference type="InterPro" id="IPR000468">
    <property type="entry name" value="Barstar"/>
</dbReference>
<keyword evidence="4" id="KW-1185">Reference proteome</keyword>
<dbReference type="InterPro" id="IPR035905">
    <property type="entry name" value="Barstar-like_sf"/>
</dbReference>
<comment type="caution">
    <text evidence="3">The sequence shown here is derived from an EMBL/GenBank/DDBJ whole genome shotgun (WGS) entry which is preliminary data.</text>
</comment>